<gene>
    <name evidence="2" type="ORF">KAK10_05005</name>
</gene>
<reference evidence="2" key="1">
    <citation type="submission" date="2021-04" db="EMBL/GenBank/DDBJ databases">
        <title>Taxonomic assessment of Weissella genus.</title>
        <authorList>
            <person name="Fanelli F."/>
            <person name="Chieffi D."/>
            <person name="Dell'Aquila A."/>
            <person name="Gyu-Sung C."/>
            <person name="Franz C.M.A.P."/>
            <person name="Fusco V."/>
        </authorList>
    </citation>
    <scope>NUCLEOTIDE SEQUENCE</scope>
    <source>
        <strain evidence="2">LMG 25373</strain>
    </source>
</reference>
<protein>
    <submittedName>
        <fullName evidence="2">SUF system NifU family Fe-S cluster assembly protein</fullName>
    </submittedName>
</protein>
<dbReference type="Proteomes" id="UP001057481">
    <property type="component" value="Unassembled WGS sequence"/>
</dbReference>
<dbReference type="CDD" id="cd06664">
    <property type="entry name" value="IscU_like"/>
    <property type="match status" value="1"/>
</dbReference>
<sequence length="147" mass="16134">MTLLKLEQLYKQVVLEHAQNPHNQGQLVMPTAQIRLKNPTCGDVIELQVMIENKIITNIKFTGHGCTISQASASMLTNTVKGLEIKTAQKVITNFLAKISGQVITQADNQQLKDAAVLSSIAQFPTRIKCATLAWHGLAEILENEGK</sequence>
<dbReference type="RefSeq" id="WP_205142872.1">
    <property type="nucleotide sequence ID" value="NZ_JAFBDN010000001.1"/>
</dbReference>
<dbReference type="EMBL" id="JAGMVS010000062">
    <property type="protein sequence ID" value="MCM2437267.1"/>
    <property type="molecule type" value="Genomic_DNA"/>
</dbReference>
<dbReference type="PANTHER" id="PTHR10093">
    <property type="entry name" value="IRON-SULFUR CLUSTER ASSEMBLY ENZYME NIFU HOMOLOG"/>
    <property type="match status" value="1"/>
</dbReference>
<proteinExistence type="predicted"/>
<comment type="caution">
    <text evidence="2">The sequence shown here is derived from an EMBL/GenBank/DDBJ whole genome shotgun (WGS) entry which is preliminary data.</text>
</comment>
<evidence type="ECO:0000313" key="2">
    <source>
        <dbReference type="EMBL" id="MCM2437267.1"/>
    </source>
</evidence>
<dbReference type="Gene3D" id="3.90.1010.10">
    <property type="match status" value="1"/>
</dbReference>
<dbReference type="InterPro" id="IPR002871">
    <property type="entry name" value="NIF_FeS_clus_asmbl_NifU_N"/>
</dbReference>
<name>A0ABT0VHF0_9LACO</name>
<evidence type="ECO:0000259" key="1">
    <source>
        <dbReference type="Pfam" id="PF01592"/>
    </source>
</evidence>
<keyword evidence="3" id="KW-1185">Reference proteome</keyword>
<dbReference type="NCBIfam" id="TIGR01994">
    <property type="entry name" value="SUF_scaf_2"/>
    <property type="match status" value="1"/>
</dbReference>
<dbReference type="SUPFAM" id="SSF82649">
    <property type="entry name" value="SufE/NifU"/>
    <property type="match status" value="1"/>
</dbReference>
<feature type="domain" description="NIF system FeS cluster assembly NifU N-terminal" evidence="1">
    <location>
        <begin position="10"/>
        <end position="130"/>
    </location>
</feature>
<organism evidence="2 3">
    <name type="scientific">Periweissella beninensis</name>
    <dbReference type="NCBI Taxonomy" id="504936"/>
    <lineage>
        <taxon>Bacteria</taxon>
        <taxon>Bacillati</taxon>
        <taxon>Bacillota</taxon>
        <taxon>Bacilli</taxon>
        <taxon>Lactobacillales</taxon>
        <taxon>Lactobacillaceae</taxon>
        <taxon>Periweissella</taxon>
    </lineage>
</organism>
<evidence type="ECO:0000313" key="3">
    <source>
        <dbReference type="Proteomes" id="UP001057481"/>
    </source>
</evidence>
<dbReference type="Pfam" id="PF01592">
    <property type="entry name" value="NifU_N"/>
    <property type="match status" value="1"/>
</dbReference>
<accession>A0ABT0VHF0</accession>